<accession>A0AA39SRM7</accession>
<dbReference type="EMBL" id="JAUESC010000004">
    <property type="protein sequence ID" value="KAK0597861.1"/>
    <property type="molecule type" value="Genomic_DNA"/>
</dbReference>
<evidence type="ECO:0000313" key="3">
    <source>
        <dbReference type="Proteomes" id="UP001168877"/>
    </source>
</evidence>
<feature type="region of interest" description="Disordered" evidence="1">
    <location>
        <begin position="76"/>
        <end position="116"/>
    </location>
</feature>
<reference evidence="2" key="2">
    <citation type="submission" date="2023-06" db="EMBL/GenBank/DDBJ databases">
        <authorList>
            <person name="Swenson N.G."/>
            <person name="Wegrzyn J.L."/>
            <person name="Mcevoy S.L."/>
        </authorList>
    </citation>
    <scope>NUCLEOTIDE SEQUENCE</scope>
    <source>
        <strain evidence="2">NS2018</strain>
        <tissue evidence="2">Leaf</tissue>
    </source>
</reference>
<reference evidence="2" key="1">
    <citation type="journal article" date="2022" name="Plant J.">
        <title>Strategies of tolerance reflected in two North American maple genomes.</title>
        <authorList>
            <person name="McEvoy S.L."/>
            <person name="Sezen U.U."/>
            <person name="Trouern-Trend A."/>
            <person name="McMahon S.M."/>
            <person name="Schaberg P.G."/>
            <person name="Yang J."/>
            <person name="Wegrzyn J.L."/>
            <person name="Swenson N.G."/>
        </authorList>
    </citation>
    <scope>NUCLEOTIDE SEQUENCE</scope>
    <source>
        <strain evidence="2">NS2018</strain>
    </source>
</reference>
<evidence type="ECO:0000313" key="2">
    <source>
        <dbReference type="EMBL" id="KAK0597861.1"/>
    </source>
</evidence>
<sequence length="242" mass="26032">MNKGESVRTWAPDIQLSEVVEDGHLAWGGSVVTDRLIPKVPTKGASTLGGETSGMSVELEGGHVTRRASKEVVFNTGNSMQDGGVTPCKKDKSAEGSRSGVEGRPDGSRPFTMGGNWGENGMVSGVDNRQMVDANRLVMGSETVKKKDRVVNENGRCRFHYESAWAEKIELHDLVQNSWKTTAAASGDAGVQLPAHQSEIIFMGTGTSEAIPRVSCLTNPSKKCPVLLWELQCLNNSAMLFP</sequence>
<gene>
    <name evidence="2" type="ORF">LWI29_029273</name>
</gene>
<protein>
    <submittedName>
        <fullName evidence="2">Uncharacterized protein</fullName>
    </submittedName>
</protein>
<proteinExistence type="predicted"/>
<keyword evidence="3" id="KW-1185">Reference proteome</keyword>
<dbReference type="Proteomes" id="UP001168877">
    <property type="component" value="Unassembled WGS sequence"/>
</dbReference>
<name>A0AA39SRM7_ACESA</name>
<comment type="caution">
    <text evidence="2">The sequence shown here is derived from an EMBL/GenBank/DDBJ whole genome shotgun (WGS) entry which is preliminary data.</text>
</comment>
<dbReference type="AlphaFoldDB" id="A0AA39SRM7"/>
<evidence type="ECO:0000256" key="1">
    <source>
        <dbReference type="SAM" id="MobiDB-lite"/>
    </source>
</evidence>
<organism evidence="2 3">
    <name type="scientific">Acer saccharum</name>
    <name type="common">Sugar maple</name>
    <dbReference type="NCBI Taxonomy" id="4024"/>
    <lineage>
        <taxon>Eukaryota</taxon>
        <taxon>Viridiplantae</taxon>
        <taxon>Streptophyta</taxon>
        <taxon>Embryophyta</taxon>
        <taxon>Tracheophyta</taxon>
        <taxon>Spermatophyta</taxon>
        <taxon>Magnoliopsida</taxon>
        <taxon>eudicotyledons</taxon>
        <taxon>Gunneridae</taxon>
        <taxon>Pentapetalae</taxon>
        <taxon>rosids</taxon>
        <taxon>malvids</taxon>
        <taxon>Sapindales</taxon>
        <taxon>Sapindaceae</taxon>
        <taxon>Hippocastanoideae</taxon>
        <taxon>Acereae</taxon>
        <taxon>Acer</taxon>
    </lineage>
</organism>
<feature type="compositionally biased region" description="Basic and acidic residues" evidence="1">
    <location>
        <begin position="88"/>
        <end position="107"/>
    </location>
</feature>